<organism evidence="1 2">
    <name type="scientific">Lapillicoccus jejuensis</name>
    <dbReference type="NCBI Taxonomy" id="402171"/>
    <lineage>
        <taxon>Bacteria</taxon>
        <taxon>Bacillati</taxon>
        <taxon>Actinomycetota</taxon>
        <taxon>Actinomycetes</taxon>
        <taxon>Micrococcales</taxon>
        <taxon>Intrasporangiaceae</taxon>
        <taxon>Lapillicoccus</taxon>
    </lineage>
</organism>
<dbReference type="OrthoDB" id="3765661at2"/>
<comment type="caution">
    <text evidence="1">The sequence shown here is derived from an EMBL/GenBank/DDBJ whole genome shotgun (WGS) entry which is preliminary data.</text>
</comment>
<proteinExistence type="predicted"/>
<dbReference type="Proteomes" id="UP000317893">
    <property type="component" value="Unassembled WGS sequence"/>
</dbReference>
<dbReference type="RefSeq" id="WP_141848243.1">
    <property type="nucleotide sequence ID" value="NZ_BAAAPR010000003.1"/>
</dbReference>
<dbReference type="EMBL" id="VFMN01000001">
    <property type="protein sequence ID" value="TQJ08770.1"/>
    <property type="molecule type" value="Genomic_DNA"/>
</dbReference>
<accession>A0A542E099</accession>
<protein>
    <submittedName>
        <fullName evidence="1">Uncharacterized protein</fullName>
    </submittedName>
</protein>
<sequence>MIGRFQWVLRTARRHAADRSRRSAAGFVRVLPDQPHRAQVKRWEDGSVVLGHDLVRRYETALELPEGQLLRSVDLLAREDDPLRRGPALPPTTVPDDVVLEAMPLLEKVLTYEPMTGVEWDRFSMLVSLVPHVLVRSRDWETLLHRLTLETSVSTGLEYAHRWEAAVRLGGDRSVTGVLIELIESALIDDDVQLYSDYATLLRYTPDPRGHDVLLRALTAPPNPRSLWASLSTATTLVRHGLVDHGVAQEMLAVAADVVADEAQPLRTRKAGASLALRAESRTFPDATGRGRRLRLTAQQRREVRDVLAWTGLERERQDAVRAATLDALARDVPSDVRDPDLAALLDTALDEPHLDRRDTALAVLLLAPQGRTLGRVVAQDLAGAVDADDTGRAVADLSMLSFLAQPEDVPLLLDLALGRRGDAELMSHAGAALGNVPPPAPGADTVDPQLHAYAVAHLTDPAAPRTPVDPGNAWGVCYALGMRGRFDLLEDLLDRAHPRDDAAWVSALTWWATLPEVLRPPVPRAG</sequence>
<dbReference type="AlphaFoldDB" id="A0A542E099"/>
<evidence type="ECO:0000313" key="1">
    <source>
        <dbReference type="EMBL" id="TQJ08770.1"/>
    </source>
</evidence>
<evidence type="ECO:0000313" key="2">
    <source>
        <dbReference type="Proteomes" id="UP000317893"/>
    </source>
</evidence>
<name>A0A542E099_9MICO</name>
<gene>
    <name evidence="1" type="ORF">FB458_1862</name>
</gene>
<keyword evidence="2" id="KW-1185">Reference proteome</keyword>
<reference evidence="1 2" key="1">
    <citation type="submission" date="2019-06" db="EMBL/GenBank/DDBJ databases">
        <title>Sequencing the genomes of 1000 actinobacteria strains.</title>
        <authorList>
            <person name="Klenk H.-P."/>
        </authorList>
    </citation>
    <scope>NUCLEOTIDE SEQUENCE [LARGE SCALE GENOMIC DNA]</scope>
    <source>
        <strain evidence="1 2">DSM 18607</strain>
    </source>
</reference>